<keyword evidence="4" id="KW-0067">ATP-binding</keyword>
<reference evidence="4" key="1">
    <citation type="submission" date="2016-04" db="EMBL/GenBank/DDBJ databases">
        <authorList>
            <person name="Evans L.H."/>
            <person name="Alamgir A."/>
            <person name="Owens N."/>
            <person name="Weber N.D."/>
            <person name="Virtaneva K."/>
            <person name="Barbian K."/>
            <person name="Babar A."/>
            <person name="Rosenke K."/>
        </authorList>
    </citation>
    <scope>NUCLEOTIDE SEQUENCE</scope>
    <source>
        <strain evidence="4">Nono1</strain>
    </source>
</reference>
<feature type="region of interest" description="Disordered" evidence="2">
    <location>
        <begin position="129"/>
        <end position="184"/>
    </location>
</feature>
<name>A0A1M4E9A0_9ACTN</name>
<keyword evidence="1" id="KW-0723">Serine/threonine-protein kinase</keyword>
<dbReference type="PANTHER" id="PTHR35526">
    <property type="entry name" value="ANTI-SIGMA-F FACTOR RSBW-RELATED"/>
    <property type="match status" value="1"/>
</dbReference>
<dbReference type="InterPro" id="IPR036890">
    <property type="entry name" value="HATPase_C_sf"/>
</dbReference>
<protein>
    <submittedName>
        <fullName evidence="4">ATP-binding region, ATPase domain protein domain protein</fullName>
    </submittedName>
</protein>
<proteinExistence type="predicted"/>
<dbReference type="InterPro" id="IPR050267">
    <property type="entry name" value="Anti-sigma-factor_SerPK"/>
</dbReference>
<keyword evidence="1" id="KW-0418">Kinase</keyword>
<accession>A0A1M4E9A0</accession>
<dbReference type="Pfam" id="PF13581">
    <property type="entry name" value="HATPase_c_2"/>
    <property type="match status" value="1"/>
</dbReference>
<evidence type="ECO:0000259" key="3">
    <source>
        <dbReference type="Pfam" id="PF13581"/>
    </source>
</evidence>
<dbReference type="CDD" id="cd16936">
    <property type="entry name" value="HATPase_RsbW-like"/>
    <property type="match status" value="1"/>
</dbReference>
<dbReference type="GO" id="GO:0005524">
    <property type="term" value="F:ATP binding"/>
    <property type="evidence" value="ECO:0007669"/>
    <property type="project" value="UniProtKB-KW"/>
</dbReference>
<evidence type="ECO:0000256" key="2">
    <source>
        <dbReference type="SAM" id="MobiDB-lite"/>
    </source>
</evidence>
<dbReference type="Gene3D" id="3.30.565.10">
    <property type="entry name" value="Histidine kinase-like ATPase, C-terminal domain"/>
    <property type="match status" value="1"/>
</dbReference>
<feature type="domain" description="Histidine kinase/HSP90-like ATPase" evidence="3">
    <location>
        <begin position="16"/>
        <end position="126"/>
    </location>
</feature>
<dbReference type="PANTHER" id="PTHR35526:SF3">
    <property type="entry name" value="ANTI-SIGMA-F FACTOR RSBW"/>
    <property type="match status" value="1"/>
</dbReference>
<sequence>MVMVFEFELRCPITADLGLIRDLVRLHGRHCGLPERRLEDLVLAVNEAVTNVLDHGGKTGAVTARATGGDVVVDVLDPAGLLTHDHLAKADLDRTASHGYGLWVIQHLCDEVVLERDERGSLLSMRVRARRPAGADGRRNGGRQNGKQNSAWRDGGRRDTTGRHDDGRHDDGRQGGRDMQPAGN</sequence>
<feature type="compositionally biased region" description="Basic and acidic residues" evidence="2">
    <location>
        <begin position="154"/>
        <end position="176"/>
    </location>
</feature>
<keyword evidence="4" id="KW-0547">Nucleotide-binding</keyword>
<keyword evidence="1" id="KW-0808">Transferase</keyword>
<evidence type="ECO:0000256" key="1">
    <source>
        <dbReference type="ARBA" id="ARBA00022527"/>
    </source>
</evidence>
<dbReference type="InterPro" id="IPR003594">
    <property type="entry name" value="HATPase_dom"/>
</dbReference>
<evidence type="ECO:0000313" key="4">
    <source>
        <dbReference type="EMBL" id="SBO95479.1"/>
    </source>
</evidence>
<dbReference type="GO" id="GO:0004674">
    <property type="term" value="F:protein serine/threonine kinase activity"/>
    <property type="evidence" value="ECO:0007669"/>
    <property type="project" value="UniProtKB-KW"/>
</dbReference>
<dbReference type="EMBL" id="LT559118">
    <property type="protein sequence ID" value="SBO95479.1"/>
    <property type="molecule type" value="Genomic_DNA"/>
</dbReference>
<organism evidence="4">
    <name type="scientific">Nonomuraea gerenzanensis</name>
    <dbReference type="NCBI Taxonomy" id="93944"/>
    <lineage>
        <taxon>Bacteria</taxon>
        <taxon>Bacillati</taxon>
        <taxon>Actinomycetota</taxon>
        <taxon>Actinomycetes</taxon>
        <taxon>Streptosporangiales</taxon>
        <taxon>Streptosporangiaceae</taxon>
        <taxon>Nonomuraea</taxon>
    </lineage>
</organism>
<gene>
    <name evidence="4" type="ORF">BN4615_P4995</name>
</gene>
<dbReference type="AlphaFoldDB" id="A0A1M4E9A0"/>
<dbReference type="SUPFAM" id="SSF55874">
    <property type="entry name" value="ATPase domain of HSP90 chaperone/DNA topoisomerase II/histidine kinase"/>
    <property type="match status" value="1"/>
</dbReference>